<dbReference type="InterPro" id="IPR036514">
    <property type="entry name" value="SGNH_hydro_sf"/>
</dbReference>
<evidence type="ECO:0000256" key="9">
    <source>
        <dbReference type="SAM" id="MobiDB-lite"/>
    </source>
</evidence>
<dbReference type="PANTHER" id="PTHR23028:SF53">
    <property type="entry name" value="ACYL_TRANSF_3 DOMAIN-CONTAINING PROTEIN"/>
    <property type="match status" value="1"/>
</dbReference>
<evidence type="ECO:0000256" key="5">
    <source>
        <dbReference type="ARBA" id="ARBA00022692"/>
    </source>
</evidence>
<evidence type="ECO:0000256" key="4">
    <source>
        <dbReference type="ARBA" id="ARBA00022679"/>
    </source>
</evidence>
<keyword evidence="3" id="KW-1003">Cell membrane</keyword>
<evidence type="ECO:0000256" key="1">
    <source>
        <dbReference type="ARBA" id="ARBA00004651"/>
    </source>
</evidence>
<keyword evidence="13" id="KW-1185">Reference proteome</keyword>
<evidence type="ECO:0000313" key="12">
    <source>
        <dbReference type="EMBL" id="MDP4097002.1"/>
    </source>
</evidence>
<feature type="transmembrane region" description="Helical" evidence="10">
    <location>
        <begin position="150"/>
        <end position="166"/>
    </location>
</feature>
<dbReference type="PANTHER" id="PTHR23028">
    <property type="entry name" value="ACETYLTRANSFERASE"/>
    <property type="match status" value="1"/>
</dbReference>
<feature type="transmembrane region" description="Helical" evidence="10">
    <location>
        <begin position="171"/>
        <end position="191"/>
    </location>
</feature>
<evidence type="ECO:0000256" key="6">
    <source>
        <dbReference type="ARBA" id="ARBA00022989"/>
    </source>
</evidence>
<feature type="transmembrane region" description="Helical" evidence="10">
    <location>
        <begin position="206"/>
        <end position="224"/>
    </location>
</feature>
<evidence type="ECO:0000256" key="10">
    <source>
        <dbReference type="SAM" id="Phobius"/>
    </source>
</evidence>
<organism evidence="12 13">
    <name type="scientific">Paenibacillus zeirhizosphaerae</name>
    <dbReference type="NCBI Taxonomy" id="2987519"/>
    <lineage>
        <taxon>Bacteria</taxon>
        <taxon>Bacillati</taxon>
        <taxon>Bacillota</taxon>
        <taxon>Bacilli</taxon>
        <taxon>Bacillales</taxon>
        <taxon>Paenibacillaceae</taxon>
        <taxon>Paenibacillus</taxon>
    </lineage>
</organism>
<dbReference type="RefSeq" id="WP_305754602.1">
    <property type="nucleotide sequence ID" value="NZ_JAPCKK010000014.1"/>
</dbReference>
<dbReference type="CDD" id="cd01840">
    <property type="entry name" value="SGNH_hydrolase_yrhL_like"/>
    <property type="match status" value="1"/>
</dbReference>
<feature type="domain" description="Acyltransferase 3" evidence="11">
    <location>
        <begin position="12"/>
        <end position="345"/>
    </location>
</feature>
<dbReference type="Pfam" id="PF01757">
    <property type="entry name" value="Acyl_transf_3"/>
    <property type="match status" value="1"/>
</dbReference>
<comment type="subcellular location">
    <subcellularLocation>
        <location evidence="1">Cell membrane</location>
        <topology evidence="1">Multi-pass membrane protein</topology>
    </subcellularLocation>
</comment>
<feature type="transmembrane region" description="Helical" evidence="10">
    <location>
        <begin position="306"/>
        <end position="323"/>
    </location>
</feature>
<reference evidence="12 13" key="1">
    <citation type="submission" date="2022-10" db="EMBL/GenBank/DDBJ databases">
        <title>Paenibacillus description and whole genome data of maize root bacterial community.</title>
        <authorList>
            <person name="Marton D."/>
            <person name="Farkas M."/>
            <person name="Cserhati M."/>
        </authorList>
    </citation>
    <scope>NUCLEOTIDE SEQUENCE [LARGE SCALE GENOMIC DNA]</scope>
    <source>
        <strain evidence="12 13">P96</strain>
    </source>
</reference>
<feature type="transmembrane region" description="Helical" evidence="10">
    <location>
        <begin position="335"/>
        <end position="351"/>
    </location>
</feature>
<comment type="similarity">
    <text evidence="2">Belongs to the acyltransferase 3 family.</text>
</comment>
<protein>
    <submittedName>
        <fullName evidence="12">Acetyltransferase</fullName>
    </submittedName>
</protein>
<evidence type="ECO:0000256" key="2">
    <source>
        <dbReference type="ARBA" id="ARBA00007400"/>
    </source>
</evidence>
<keyword evidence="8" id="KW-0012">Acyltransferase</keyword>
<keyword evidence="7 10" id="KW-0472">Membrane</keyword>
<comment type="caution">
    <text evidence="12">The sequence shown here is derived from an EMBL/GenBank/DDBJ whole genome shotgun (WGS) entry which is preliminary data.</text>
</comment>
<feature type="region of interest" description="Disordered" evidence="9">
    <location>
        <begin position="419"/>
        <end position="497"/>
    </location>
</feature>
<dbReference type="InterPro" id="IPR002656">
    <property type="entry name" value="Acyl_transf_3_dom"/>
</dbReference>
<feature type="transmembrane region" description="Helical" evidence="10">
    <location>
        <begin position="80"/>
        <end position="97"/>
    </location>
</feature>
<evidence type="ECO:0000259" key="11">
    <source>
        <dbReference type="Pfam" id="PF01757"/>
    </source>
</evidence>
<dbReference type="InterPro" id="IPR050879">
    <property type="entry name" value="Acyltransferase_3"/>
</dbReference>
<dbReference type="Gene3D" id="3.40.50.1110">
    <property type="entry name" value="SGNH hydrolase"/>
    <property type="match status" value="1"/>
</dbReference>
<sequence>MSQPLKSGRRMHGLDGLRAIAVLGVIAYHLKLDFIPGGLLGVGLFFVLSGYLITDILVMQWQDQGRITLGDFWIKRARRLLPGMLTMTAVVMIWLLMTDPARLVSLRGDIVSGVLYISNWWYIFHHVSYFESFGPPSPFGHFWSLSVEEQFYIVWPLLLLVMIVSFRKKGWLVVSIVVLAGLSAGAMAMMYNPDLDPSRVYYGTDTRAFALLAGAALAVVWPSRRLSHALAGKQQLSLDLSGLAALVLLVYMMLSTNEYDSWLYQGGMLVQALATTVLVAVLAHPLSQLARIIGSAPLRWIGERSYGLYLWHYPVIVLTTPTVDTDGANPLRMALQVLATVILASLSFKYVENPIRCNGFRHTWSRVWGRELGWVFTRRTLWRRGSVMLSVVLLTFTISHMMKTLPASSASYSESMLVRLSGKTPPDPGQVKDLAASSQTSGAGNKPSQQSTGNEEQHVKETSNQGEKPTGTDTSKTETDKDGKTTGPNGGEGTFSGQVSYSVVGDSVILDAKPYLEKSIAGIHVDGKIGRQMWEATAVLQQLENSGQLGSSVVLELGTNGSFNSKNLDAVLKLLKNKKQVYLVTVRVPRPWERTVNKVLNDVAGRYANVSLIDWYSTSKGHDEYFERDGVHLTQAGSEAFAELVKNSVK</sequence>
<gene>
    <name evidence="12" type="ORF">OIN60_09495</name>
</gene>
<dbReference type="EMBL" id="JAPCKK010000014">
    <property type="protein sequence ID" value="MDP4097002.1"/>
    <property type="molecule type" value="Genomic_DNA"/>
</dbReference>
<feature type="transmembrane region" description="Helical" evidence="10">
    <location>
        <begin position="36"/>
        <end position="59"/>
    </location>
</feature>
<evidence type="ECO:0000256" key="7">
    <source>
        <dbReference type="ARBA" id="ARBA00023136"/>
    </source>
</evidence>
<name>A0ABT9FRE1_9BACL</name>
<feature type="transmembrane region" description="Helical" evidence="10">
    <location>
        <begin position="385"/>
        <end position="402"/>
    </location>
</feature>
<proteinExistence type="inferred from homology"/>
<evidence type="ECO:0000256" key="3">
    <source>
        <dbReference type="ARBA" id="ARBA00022475"/>
    </source>
</evidence>
<feature type="compositionally biased region" description="Polar residues" evidence="9">
    <location>
        <begin position="436"/>
        <end position="454"/>
    </location>
</feature>
<keyword evidence="5 10" id="KW-0812">Transmembrane</keyword>
<accession>A0ABT9FRE1</accession>
<dbReference type="Proteomes" id="UP001241848">
    <property type="component" value="Unassembled WGS sequence"/>
</dbReference>
<keyword evidence="4" id="KW-0808">Transferase</keyword>
<feature type="transmembrane region" description="Helical" evidence="10">
    <location>
        <begin position="236"/>
        <end position="254"/>
    </location>
</feature>
<evidence type="ECO:0000256" key="8">
    <source>
        <dbReference type="ARBA" id="ARBA00023315"/>
    </source>
</evidence>
<feature type="transmembrane region" description="Helical" evidence="10">
    <location>
        <begin position="266"/>
        <end position="286"/>
    </location>
</feature>
<keyword evidence="6 10" id="KW-1133">Transmembrane helix</keyword>
<dbReference type="SUPFAM" id="SSF52266">
    <property type="entry name" value="SGNH hydrolase"/>
    <property type="match status" value="1"/>
</dbReference>
<feature type="compositionally biased region" description="Basic and acidic residues" evidence="9">
    <location>
        <begin position="475"/>
        <end position="484"/>
    </location>
</feature>
<evidence type="ECO:0000313" key="13">
    <source>
        <dbReference type="Proteomes" id="UP001241848"/>
    </source>
</evidence>